<dbReference type="Proteomes" id="UP000037939">
    <property type="component" value="Unassembled WGS sequence"/>
</dbReference>
<dbReference type="SUPFAM" id="SSF50891">
    <property type="entry name" value="Cyclophilin-like"/>
    <property type="match status" value="1"/>
</dbReference>
<dbReference type="STRING" id="857265.WG78_19510"/>
<proteinExistence type="predicted"/>
<accession>A0A0N0GKY6</accession>
<dbReference type="OrthoDB" id="9807797at2"/>
<gene>
    <name evidence="3" type="ORF">WG78_19510</name>
</gene>
<dbReference type="InterPro" id="IPR002130">
    <property type="entry name" value="Cyclophilin-type_PPIase_dom"/>
</dbReference>
<dbReference type="RefSeq" id="WP_053939484.1">
    <property type="nucleotide sequence ID" value="NZ_LAQT01000036.1"/>
</dbReference>
<protein>
    <submittedName>
        <fullName evidence="3">Putative bifunctional phosphatase/peptidyl-prolyl cis-trans isomerase</fullName>
    </submittedName>
</protein>
<sequence length="210" mass="22951">MAGGLKQWMTVGALVSAAWVVALPAAQAAEPVRVLCQTTQGDMAIKVNPDWSPLAARRFLQLVDDGFFTRMPLFRCVEGFICQMGAALPHKGLKNYPAFADDPPQPELRHFKRGYLSFAGAGPNTRSTYLFITLGDKVDSLGANPWETPFGVVEAESMQKTVSHFYTGYGDMAPWGKGPDAQKIGTLDGAAYLKRDFPQLDYINTCAVQK</sequence>
<evidence type="ECO:0000313" key="4">
    <source>
        <dbReference type="Proteomes" id="UP000037939"/>
    </source>
</evidence>
<reference evidence="3 4" key="1">
    <citation type="submission" date="2015-07" db="EMBL/GenBank/DDBJ databases">
        <title>Draft genome sequence of the Amantichitinum ursilacus IGB-41, a new chitin-degrading bacterium.</title>
        <authorList>
            <person name="Kirstahler P."/>
            <person name="Guenther M."/>
            <person name="Grumaz C."/>
            <person name="Rupp S."/>
            <person name="Zibek S."/>
            <person name="Sohn K."/>
        </authorList>
    </citation>
    <scope>NUCLEOTIDE SEQUENCE [LARGE SCALE GENOMIC DNA]</scope>
    <source>
        <strain evidence="3 4">IGB-41</strain>
    </source>
</reference>
<name>A0A0N0GKY6_9NEIS</name>
<dbReference type="PANTHER" id="PTHR45625:SF6">
    <property type="entry name" value="SPLICEOSOME-ASSOCIATED PROTEIN CWC27 HOMOLOG"/>
    <property type="match status" value="1"/>
</dbReference>
<keyword evidence="3" id="KW-0413">Isomerase</keyword>
<dbReference type="InterPro" id="IPR044666">
    <property type="entry name" value="Cyclophilin_A-like"/>
</dbReference>
<dbReference type="Pfam" id="PF00160">
    <property type="entry name" value="Pro_isomerase"/>
    <property type="match status" value="1"/>
</dbReference>
<keyword evidence="4" id="KW-1185">Reference proteome</keyword>
<comment type="caution">
    <text evidence="3">The sequence shown here is derived from an EMBL/GenBank/DDBJ whole genome shotgun (WGS) entry which is preliminary data.</text>
</comment>
<evidence type="ECO:0000313" key="3">
    <source>
        <dbReference type="EMBL" id="KPC49544.1"/>
    </source>
</evidence>
<dbReference type="PANTHER" id="PTHR45625">
    <property type="entry name" value="PEPTIDYL-PROLYL CIS-TRANS ISOMERASE-RELATED"/>
    <property type="match status" value="1"/>
</dbReference>
<dbReference type="InterPro" id="IPR029000">
    <property type="entry name" value="Cyclophilin-like_dom_sf"/>
</dbReference>
<dbReference type="EMBL" id="LAQT01000036">
    <property type="protein sequence ID" value="KPC49544.1"/>
    <property type="molecule type" value="Genomic_DNA"/>
</dbReference>
<dbReference type="Gene3D" id="2.40.100.10">
    <property type="entry name" value="Cyclophilin-like"/>
    <property type="match status" value="1"/>
</dbReference>
<evidence type="ECO:0000259" key="2">
    <source>
        <dbReference type="PROSITE" id="PS50072"/>
    </source>
</evidence>
<organism evidence="3 4">
    <name type="scientific">Amantichitinum ursilacus</name>
    <dbReference type="NCBI Taxonomy" id="857265"/>
    <lineage>
        <taxon>Bacteria</taxon>
        <taxon>Pseudomonadati</taxon>
        <taxon>Pseudomonadota</taxon>
        <taxon>Betaproteobacteria</taxon>
        <taxon>Neisseriales</taxon>
        <taxon>Chitinibacteraceae</taxon>
        <taxon>Amantichitinum</taxon>
    </lineage>
</organism>
<dbReference type="PROSITE" id="PS50072">
    <property type="entry name" value="CSA_PPIASE_2"/>
    <property type="match status" value="1"/>
</dbReference>
<dbReference type="AlphaFoldDB" id="A0A0N0GKY6"/>
<keyword evidence="1" id="KW-0732">Signal</keyword>
<feature type="signal peptide" evidence="1">
    <location>
        <begin position="1"/>
        <end position="28"/>
    </location>
</feature>
<feature type="chain" id="PRO_5005849607" evidence="1">
    <location>
        <begin position="29"/>
        <end position="210"/>
    </location>
</feature>
<dbReference type="GO" id="GO:0003755">
    <property type="term" value="F:peptidyl-prolyl cis-trans isomerase activity"/>
    <property type="evidence" value="ECO:0007669"/>
    <property type="project" value="InterPro"/>
</dbReference>
<evidence type="ECO:0000256" key="1">
    <source>
        <dbReference type="SAM" id="SignalP"/>
    </source>
</evidence>
<feature type="domain" description="PPIase cyclophilin-type" evidence="2">
    <location>
        <begin position="41"/>
        <end position="159"/>
    </location>
</feature>